<accession>A0A4V2VAG4</accession>
<dbReference type="EMBL" id="SMBJ01000012">
    <property type="protein sequence ID" value="TCU20865.1"/>
    <property type="molecule type" value="Genomic_DNA"/>
</dbReference>
<dbReference type="Proteomes" id="UP000295547">
    <property type="component" value="Unassembled WGS sequence"/>
</dbReference>
<gene>
    <name evidence="1" type="ORF">EV130_112245</name>
</gene>
<evidence type="ECO:0000313" key="1">
    <source>
        <dbReference type="EMBL" id="TCU20865.1"/>
    </source>
</evidence>
<proteinExistence type="predicted"/>
<keyword evidence="2" id="KW-1185">Reference proteome</keyword>
<dbReference type="AlphaFoldDB" id="A0A4V2VAG4"/>
<evidence type="ECO:0000313" key="2">
    <source>
        <dbReference type="Proteomes" id="UP000295547"/>
    </source>
</evidence>
<sequence length="67" mass="7855">MSHLEKLKSNRYIFQFYVGKAEVRAAKATEDRDFELADLLGSLSSIIREEIQELDEEIADWEYEEAN</sequence>
<organism evidence="1 2">
    <name type="scientific">Rhizobium azibense</name>
    <dbReference type="NCBI Taxonomy" id="1136135"/>
    <lineage>
        <taxon>Bacteria</taxon>
        <taxon>Pseudomonadati</taxon>
        <taxon>Pseudomonadota</taxon>
        <taxon>Alphaproteobacteria</taxon>
        <taxon>Hyphomicrobiales</taxon>
        <taxon>Rhizobiaceae</taxon>
        <taxon>Rhizobium/Agrobacterium group</taxon>
        <taxon>Rhizobium</taxon>
    </lineage>
</organism>
<name>A0A4V2VAG4_9HYPH</name>
<comment type="caution">
    <text evidence="1">The sequence shown here is derived from an EMBL/GenBank/DDBJ whole genome shotgun (WGS) entry which is preliminary data.</text>
</comment>
<reference evidence="1 2" key="1">
    <citation type="submission" date="2019-03" db="EMBL/GenBank/DDBJ databases">
        <title>Genomic Encyclopedia of Type Strains, Phase IV (KMG-V): Genome sequencing to study the core and pangenomes of soil and plant-associated prokaryotes.</title>
        <authorList>
            <person name="Whitman W."/>
        </authorList>
    </citation>
    <scope>NUCLEOTIDE SEQUENCE [LARGE SCALE GENOMIC DNA]</scope>
    <source>
        <strain evidence="1 2">Gr42</strain>
    </source>
</reference>
<protein>
    <submittedName>
        <fullName evidence="1">Uncharacterized protein</fullName>
    </submittedName>
</protein>